<keyword evidence="1" id="KW-0732">Signal</keyword>
<proteinExistence type="predicted"/>
<dbReference type="InterPro" id="IPR005901">
    <property type="entry name" value="GLPGLI"/>
</dbReference>
<dbReference type="Proteomes" id="UP000817854">
    <property type="component" value="Unassembled WGS sequence"/>
</dbReference>
<keyword evidence="3" id="KW-1185">Reference proteome</keyword>
<dbReference type="RefSeq" id="WP_140964145.1">
    <property type="nucleotide sequence ID" value="NZ_VEVQ02000016.1"/>
</dbReference>
<dbReference type="NCBIfam" id="TIGR01200">
    <property type="entry name" value="GLPGLI"/>
    <property type="match status" value="1"/>
</dbReference>
<evidence type="ECO:0000256" key="1">
    <source>
        <dbReference type="SAM" id="SignalP"/>
    </source>
</evidence>
<name>A0ABX0IXT1_9FLAO</name>
<sequence length="279" mass="32206">MKSTVITTIMLLLFANSFAQNFQGIAYYTSKTQLKDFNITSNDLTPEMKDQMMEKMKKAFEKEYTLHFTNFESVYQEEEKLEKPNPSSGGLQVKMSFAGGHNSNKLYKNFKTNQYIADDDIFGKEFLITDSLKKMNWKLGNEQKKIGNYTCYKAQLFIPVLEEDLKKYEANKKKKDDGKTNLLTLKEPKETIIEAWYTLEIPVSNGPAKYWGLPGLILELHEENTVYLCTKIVVNPKDKIEIKAPKNGKEVTQKEFDGIQEKKLQSMMNENGAIEIRLN</sequence>
<accession>A0ABX0IXT1</accession>
<evidence type="ECO:0000313" key="3">
    <source>
        <dbReference type="Proteomes" id="UP000817854"/>
    </source>
</evidence>
<reference evidence="2 3" key="3">
    <citation type="submission" date="2020-02" db="EMBL/GenBank/DDBJ databases">
        <title>Flavobacterium profundi sp. nov., isolated from a deep-sea seamount.</title>
        <authorList>
            <person name="Zhang D.-C."/>
        </authorList>
    </citation>
    <scope>NUCLEOTIDE SEQUENCE [LARGE SCALE GENOMIC DNA]</scope>
    <source>
        <strain evidence="2 3">EC11</strain>
    </source>
</reference>
<dbReference type="Pfam" id="PF09697">
    <property type="entry name" value="Porph_ging"/>
    <property type="match status" value="1"/>
</dbReference>
<reference evidence="3" key="1">
    <citation type="submission" date="2019-05" db="EMBL/GenBank/DDBJ databases">
        <title>Flavobacterium profundi sp. nov., isolated from a deep-sea seamount.</title>
        <authorList>
            <person name="Zhang D.-C."/>
        </authorList>
    </citation>
    <scope>NUCLEOTIDE SEQUENCE [LARGE SCALE GENOMIC DNA]</scope>
    <source>
        <strain evidence="3">EC11</strain>
    </source>
</reference>
<dbReference type="EMBL" id="VEVQ02000016">
    <property type="protein sequence ID" value="NHN27634.1"/>
    <property type="molecule type" value="Genomic_DNA"/>
</dbReference>
<comment type="caution">
    <text evidence="2">The sequence shown here is derived from an EMBL/GenBank/DDBJ whole genome shotgun (WGS) entry which is preliminary data.</text>
</comment>
<evidence type="ECO:0000313" key="2">
    <source>
        <dbReference type="EMBL" id="NHN27634.1"/>
    </source>
</evidence>
<feature type="signal peptide" evidence="1">
    <location>
        <begin position="1"/>
        <end position="19"/>
    </location>
</feature>
<feature type="chain" id="PRO_5046010514" evidence="1">
    <location>
        <begin position="20"/>
        <end position="279"/>
    </location>
</feature>
<organism evidence="2 3">
    <name type="scientific">Flavobacterium jejuense</name>
    <dbReference type="NCBI Taxonomy" id="1544455"/>
    <lineage>
        <taxon>Bacteria</taxon>
        <taxon>Pseudomonadati</taxon>
        <taxon>Bacteroidota</taxon>
        <taxon>Flavobacteriia</taxon>
        <taxon>Flavobacteriales</taxon>
        <taxon>Flavobacteriaceae</taxon>
        <taxon>Flavobacterium</taxon>
    </lineage>
</organism>
<reference evidence="2 3" key="2">
    <citation type="submission" date="2019-05" db="EMBL/GenBank/DDBJ databases">
        <authorList>
            <person name="Lianzixin W."/>
        </authorList>
    </citation>
    <scope>NUCLEOTIDE SEQUENCE [LARGE SCALE GENOMIC DNA]</scope>
    <source>
        <strain evidence="2 3">EC11</strain>
    </source>
</reference>
<gene>
    <name evidence="2" type="ORF">FIA58_018285</name>
</gene>
<protein>
    <submittedName>
        <fullName evidence="2">GLPGLI family protein</fullName>
    </submittedName>
</protein>